<dbReference type="InterPro" id="IPR006204">
    <property type="entry name" value="GHMP_kinase_N_dom"/>
</dbReference>
<evidence type="ECO:0000256" key="10">
    <source>
        <dbReference type="ARBA" id="ARBA00022840"/>
    </source>
</evidence>
<evidence type="ECO:0000259" key="15">
    <source>
        <dbReference type="Pfam" id="PF08544"/>
    </source>
</evidence>
<evidence type="ECO:0000313" key="17">
    <source>
        <dbReference type="Proteomes" id="UP001565236"/>
    </source>
</evidence>
<dbReference type="PANTHER" id="PTHR20861">
    <property type="entry name" value="HOMOSERINE/4-DIPHOSPHOCYTIDYL-2-C-METHYL-D-ERYTHRITOL KINASE"/>
    <property type="match status" value="1"/>
</dbReference>
<feature type="domain" description="GHMP kinase N-terminal" evidence="14">
    <location>
        <begin position="57"/>
        <end position="135"/>
    </location>
</feature>
<evidence type="ECO:0000256" key="11">
    <source>
        <dbReference type="ARBA" id="ARBA00049375"/>
    </source>
</evidence>
<keyword evidence="13" id="KW-0963">Cytoplasm</keyword>
<evidence type="ECO:0000256" key="2">
    <source>
        <dbReference type="ARBA" id="ARBA00007370"/>
    </source>
</evidence>
<dbReference type="EC" id="2.7.1.39" evidence="3 13"/>
<dbReference type="Pfam" id="PF08544">
    <property type="entry name" value="GHMP_kinases_C"/>
    <property type="match status" value="1"/>
</dbReference>
<keyword evidence="6 13" id="KW-0808">Transferase</keyword>
<keyword evidence="8 13" id="KW-0547">Nucleotide-binding</keyword>
<evidence type="ECO:0000256" key="9">
    <source>
        <dbReference type="ARBA" id="ARBA00022777"/>
    </source>
</evidence>
<evidence type="ECO:0000256" key="1">
    <source>
        <dbReference type="ARBA" id="ARBA00005015"/>
    </source>
</evidence>
<dbReference type="SUPFAM" id="SSF54211">
    <property type="entry name" value="Ribosomal protein S5 domain 2-like"/>
    <property type="match status" value="1"/>
</dbReference>
<dbReference type="PIRSF" id="PIRSF000676">
    <property type="entry name" value="Homoser_kin"/>
    <property type="match status" value="1"/>
</dbReference>
<evidence type="ECO:0000256" key="13">
    <source>
        <dbReference type="HAMAP-Rule" id="MF_00384"/>
    </source>
</evidence>
<gene>
    <name evidence="13 16" type="primary">thrB</name>
    <name evidence="16" type="ORF">AALT52_05665</name>
</gene>
<dbReference type="HAMAP" id="MF_00384">
    <property type="entry name" value="Homoser_kinase"/>
    <property type="match status" value="1"/>
</dbReference>
<evidence type="ECO:0000256" key="7">
    <source>
        <dbReference type="ARBA" id="ARBA00022697"/>
    </source>
</evidence>
<feature type="binding site" evidence="13">
    <location>
        <begin position="82"/>
        <end position="92"/>
    </location>
    <ligand>
        <name>ATP</name>
        <dbReference type="ChEBI" id="CHEBI:30616"/>
    </ligand>
</feature>
<keyword evidence="7 13" id="KW-0791">Threonine biosynthesis</keyword>
<dbReference type="EMBL" id="JBCLUF010000016">
    <property type="protein sequence ID" value="MEY8662373.1"/>
    <property type="molecule type" value="Genomic_DNA"/>
</dbReference>
<keyword evidence="9 13" id="KW-0418">Kinase</keyword>
<keyword evidence="17" id="KW-1185">Reference proteome</keyword>
<dbReference type="Proteomes" id="UP001565236">
    <property type="component" value="Unassembled WGS sequence"/>
</dbReference>
<comment type="caution">
    <text evidence="16">The sequence shown here is derived from an EMBL/GenBank/DDBJ whole genome shotgun (WGS) entry which is preliminary data.</text>
</comment>
<accession>A0ABV4DPI0</accession>
<protein>
    <recommendedName>
        <fullName evidence="4 13">Homoserine kinase</fullName>
        <shortName evidence="13">HK</shortName>
        <shortName evidence="13">HSK</shortName>
        <ecNumber evidence="3 13">2.7.1.39</ecNumber>
    </recommendedName>
</protein>
<dbReference type="InterPro" id="IPR020568">
    <property type="entry name" value="Ribosomal_Su5_D2-typ_SF"/>
</dbReference>
<evidence type="ECO:0000256" key="8">
    <source>
        <dbReference type="ARBA" id="ARBA00022741"/>
    </source>
</evidence>
<comment type="catalytic activity">
    <reaction evidence="11 13">
        <text>L-homoserine + ATP = O-phospho-L-homoserine + ADP + H(+)</text>
        <dbReference type="Rhea" id="RHEA:13985"/>
        <dbReference type="ChEBI" id="CHEBI:15378"/>
        <dbReference type="ChEBI" id="CHEBI:30616"/>
        <dbReference type="ChEBI" id="CHEBI:57476"/>
        <dbReference type="ChEBI" id="CHEBI:57590"/>
        <dbReference type="ChEBI" id="CHEBI:456216"/>
        <dbReference type="EC" id="2.7.1.39"/>
    </reaction>
</comment>
<dbReference type="GO" id="GO:0004413">
    <property type="term" value="F:homoserine kinase activity"/>
    <property type="evidence" value="ECO:0007669"/>
    <property type="project" value="UniProtKB-EC"/>
</dbReference>
<reference evidence="16 17" key="1">
    <citation type="submission" date="2024-03" db="EMBL/GenBank/DDBJ databases">
        <title>Mouse gut bacterial collection (mGBC) of GemPharmatech.</title>
        <authorList>
            <person name="He Y."/>
            <person name="Dong L."/>
            <person name="Wu D."/>
            <person name="Gao X."/>
            <person name="Lin Z."/>
        </authorList>
    </citation>
    <scope>NUCLEOTIDE SEQUENCE [LARGE SCALE GENOMIC DNA]</scope>
    <source>
        <strain evidence="16 17">15-30</strain>
    </source>
</reference>
<keyword evidence="5 13" id="KW-0028">Amino-acid biosynthesis</keyword>
<evidence type="ECO:0000256" key="3">
    <source>
        <dbReference type="ARBA" id="ARBA00012078"/>
    </source>
</evidence>
<dbReference type="InterPro" id="IPR036554">
    <property type="entry name" value="GHMP_kinase_C_sf"/>
</dbReference>
<evidence type="ECO:0000259" key="14">
    <source>
        <dbReference type="Pfam" id="PF00288"/>
    </source>
</evidence>
<dbReference type="InterPro" id="IPR013750">
    <property type="entry name" value="GHMP_kinase_C_dom"/>
</dbReference>
<proteinExistence type="inferred from homology"/>
<dbReference type="InterPro" id="IPR006203">
    <property type="entry name" value="GHMP_knse_ATP-bd_CS"/>
</dbReference>
<dbReference type="Gene3D" id="3.30.70.890">
    <property type="entry name" value="GHMP kinase, C-terminal domain"/>
    <property type="match status" value="1"/>
</dbReference>
<evidence type="ECO:0000313" key="16">
    <source>
        <dbReference type="EMBL" id="MEY8662373.1"/>
    </source>
</evidence>
<dbReference type="SUPFAM" id="SSF55060">
    <property type="entry name" value="GHMP Kinase, C-terminal domain"/>
    <property type="match status" value="1"/>
</dbReference>
<dbReference type="PROSITE" id="PS00627">
    <property type="entry name" value="GHMP_KINASES_ATP"/>
    <property type="match status" value="1"/>
</dbReference>
<comment type="similarity">
    <text evidence="2 13">Belongs to the GHMP kinase family. Homoserine kinase subfamily.</text>
</comment>
<evidence type="ECO:0000256" key="6">
    <source>
        <dbReference type="ARBA" id="ARBA00022679"/>
    </source>
</evidence>
<comment type="function">
    <text evidence="12 13">Catalyzes the ATP-dependent phosphorylation of L-homoserine to L-homoserine phosphate.</text>
</comment>
<dbReference type="RefSeq" id="WP_369941873.1">
    <property type="nucleotide sequence ID" value="NZ_JBCLUF010000016.1"/>
</dbReference>
<dbReference type="Pfam" id="PF00288">
    <property type="entry name" value="GHMP_kinases_N"/>
    <property type="match status" value="1"/>
</dbReference>
<evidence type="ECO:0000256" key="4">
    <source>
        <dbReference type="ARBA" id="ARBA00017858"/>
    </source>
</evidence>
<sequence length="291" mass="31377">MSVKIVVPASSANLGPGFDSLGLAVDRYLTLEVLDDEASKWQIEHDFGPKIPNDERNLIIKAALALEPKLSPKRLKVTSQIPLARGLGSSSSAIVAGLKLAQYFAQTAYTTEDLLQVATKLEGHPDNVAPALLGGLTVSVMLNGRPHSICASFPAEGLLAYIPDFELATKESRQVLPNELSYKTAVRAGSLGNALVAALLTNDLALVKELLEQDLYHEPYRQKLVPHLQLLRKLAHEVNADGTYLSGAGPTVMTLIGPAKMETLIKKARKQGLTGKFIKLEVDTLGARVER</sequence>
<dbReference type="InterPro" id="IPR014721">
    <property type="entry name" value="Ribsml_uS5_D2-typ_fold_subgr"/>
</dbReference>
<dbReference type="NCBIfam" id="TIGR00191">
    <property type="entry name" value="thrB"/>
    <property type="match status" value="1"/>
</dbReference>
<dbReference type="PRINTS" id="PR00958">
    <property type="entry name" value="HOMSERKINASE"/>
</dbReference>
<comment type="pathway">
    <text evidence="1 13">Amino-acid biosynthesis; L-threonine biosynthesis; L-threonine from L-aspartate: step 4/5.</text>
</comment>
<keyword evidence="10 13" id="KW-0067">ATP-binding</keyword>
<evidence type="ECO:0000256" key="12">
    <source>
        <dbReference type="ARBA" id="ARBA00049954"/>
    </source>
</evidence>
<evidence type="ECO:0000256" key="5">
    <source>
        <dbReference type="ARBA" id="ARBA00022605"/>
    </source>
</evidence>
<dbReference type="Gene3D" id="3.30.230.10">
    <property type="match status" value="1"/>
</dbReference>
<dbReference type="InterPro" id="IPR000870">
    <property type="entry name" value="Homoserine_kinase"/>
</dbReference>
<dbReference type="PANTHER" id="PTHR20861:SF1">
    <property type="entry name" value="HOMOSERINE KINASE"/>
    <property type="match status" value="1"/>
</dbReference>
<comment type="subcellular location">
    <subcellularLocation>
        <location evidence="13">Cytoplasm</location>
    </subcellularLocation>
</comment>
<name>A0ABV4DPI0_9LACO</name>
<feature type="domain" description="GHMP kinase C-terminal" evidence="15">
    <location>
        <begin position="196"/>
        <end position="271"/>
    </location>
</feature>
<organism evidence="16 17">
    <name type="scientific">Ligilactobacillus faecis</name>
    <dbReference type="NCBI Taxonomy" id="762833"/>
    <lineage>
        <taxon>Bacteria</taxon>
        <taxon>Bacillati</taxon>
        <taxon>Bacillota</taxon>
        <taxon>Bacilli</taxon>
        <taxon>Lactobacillales</taxon>
        <taxon>Lactobacillaceae</taxon>
        <taxon>Ligilactobacillus</taxon>
    </lineage>
</organism>